<protein>
    <recommendedName>
        <fullName evidence="4">Lipoprotein</fullName>
    </recommendedName>
</protein>
<dbReference type="AlphaFoldDB" id="A0A172XCV7"/>
<evidence type="ECO:0000313" key="2">
    <source>
        <dbReference type="EMBL" id="ANF34377.1"/>
    </source>
</evidence>
<dbReference type="Proteomes" id="UP000264231">
    <property type="component" value="Plasmid lp159"/>
</dbReference>
<evidence type="ECO:0000313" key="3">
    <source>
        <dbReference type="Proteomes" id="UP000264231"/>
    </source>
</evidence>
<sequence>MQRLSIIFLYVFVMLSCKQGELASGVATELPFGYQAEDSLKNYSNLSQADSNLSSEKQSSVLRQSKSKSSSKDAAKSPNIDKDIKNEKVENKGGVEEVIDKKVEDNRIENKKVVDEEVADDRVEGKRGESQSEVKVEEQPPVPRKTAQEVYAEFEAKVIKYKSKLVNERNRLDPRYYSFNIPFKKVSPIFTSAEYQSDIYAAMGSDVSVIMNLERIFSNLNLKEPAWYTYGDTKIAAHLFNLLLNISEHTRKLVNIHLNSTNLEKIRTRKSVEDIITIDALLGEFIKERERAVKTIQYQIISLASKNKREMLDGLKKTIGLSSGSAREIQHASYSIIGMVARIAYLVK</sequence>
<feature type="compositionally biased region" description="Basic and acidic residues" evidence="1">
    <location>
        <begin position="119"/>
        <end position="138"/>
    </location>
</feature>
<accession>A0A172XCV7</accession>
<organism evidence="2 3">
    <name type="scientific">Borrelia turicatae</name>
    <dbReference type="NCBI Taxonomy" id="142"/>
    <lineage>
        <taxon>Bacteria</taxon>
        <taxon>Pseudomonadati</taxon>
        <taxon>Spirochaetota</taxon>
        <taxon>Spirochaetia</taxon>
        <taxon>Spirochaetales</taxon>
        <taxon>Borreliaceae</taxon>
        <taxon>Borrelia</taxon>
    </lineage>
</organism>
<feature type="compositionally biased region" description="Basic and acidic residues" evidence="1">
    <location>
        <begin position="70"/>
        <end position="88"/>
    </location>
</feature>
<feature type="region of interest" description="Disordered" evidence="1">
    <location>
        <begin position="51"/>
        <end position="88"/>
    </location>
</feature>
<dbReference type="EMBL" id="CP015630">
    <property type="protein sequence ID" value="ANF34377.1"/>
    <property type="molecule type" value="Genomic_DNA"/>
</dbReference>
<keyword evidence="2" id="KW-0614">Plasmid</keyword>
<proteinExistence type="predicted"/>
<dbReference type="RefSeq" id="WP_020282268.1">
    <property type="nucleotide sequence ID" value="NZ_CP015630.1"/>
</dbReference>
<reference evidence="2 3" key="1">
    <citation type="submission" date="2016-05" db="EMBL/GenBank/DDBJ databases">
        <title>Chromosome and linear plasmid sequence of a 2015 human isolate of tick-borne relapsing fever spirochete, Borrelia turicatae.</title>
        <authorList>
            <person name="Kingry L.C."/>
            <person name="Dhwani B."/>
            <person name="Replogle A."/>
            <person name="Sexton C."/>
            <person name="Rowe L."/>
            <person name="Stermole B.M."/>
            <person name="Christensen A.M."/>
            <person name="Schriefer M.E."/>
        </authorList>
    </citation>
    <scope>NUCLEOTIDE SEQUENCE [LARGE SCALE GENOMIC DNA]</scope>
    <source>
        <strain evidence="2 3">BTE5EL</strain>
        <plasmid evidence="2 3">lp159</plasmid>
    </source>
</reference>
<geneLocation type="plasmid" evidence="2 3">
    <name>lp159</name>
</geneLocation>
<dbReference type="PROSITE" id="PS51257">
    <property type="entry name" value="PROKAR_LIPOPROTEIN"/>
    <property type="match status" value="1"/>
</dbReference>
<feature type="compositionally biased region" description="Low complexity" evidence="1">
    <location>
        <begin position="57"/>
        <end position="68"/>
    </location>
</feature>
<gene>
    <name evidence="2" type="ORF">A7978_04515</name>
</gene>
<evidence type="ECO:0008006" key="4">
    <source>
        <dbReference type="Google" id="ProtNLM"/>
    </source>
</evidence>
<evidence type="ECO:0000256" key="1">
    <source>
        <dbReference type="SAM" id="MobiDB-lite"/>
    </source>
</evidence>
<name>A0A172XCV7_BORTU</name>
<feature type="region of interest" description="Disordered" evidence="1">
    <location>
        <begin position="119"/>
        <end position="142"/>
    </location>
</feature>